<organism evidence="3 4">
    <name type="scientific">Dichomitus squalens (strain LYAD-421)</name>
    <name type="common">Western red white-rot fungus</name>
    <dbReference type="NCBI Taxonomy" id="732165"/>
    <lineage>
        <taxon>Eukaryota</taxon>
        <taxon>Fungi</taxon>
        <taxon>Dikarya</taxon>
        <taxon>Basidiomycota</taxon>
        <taxon>Agaricomycotina</taxon>
        <taxon>Agaricomycetes</taxon>
        <taxon>Polyporales</taxon>
        <taxon>Polyporaceae</taxon>
        <taxon>Dichomitus</taxon>
    </lineage>
</organism>
<sequence length="456" mass="51592">MSASQPHHMARSTEIQIPQLALLHRLKPVTILHPGYSPEQQFILLSLPAYPQVTTPTDGATLYGVACCLVIDACRILTNFAANNQGDYLAYDLEGNLRVPAADDTFLESGEYFYHLGPMHPAQYPIVAKFNAFIFPIALPAHWSRHMDDQEDLDLWANVTESVMSDKVKSDDGCCIVTKHYNACDNAHLVPKEQQAWFLANAMGRYNRSRMTGSVDDVANGVTLRSDVHRLLDLHAFVFYPIGDRKFVTYIVQRNIHDYAELLHGRTVTVPLRVSHEFLYARFAYNIIKLFPKTLPAYIKRFQSKETLRQEQEALRESKQSKMSSTKTARSALSSISEDQDTTMSEASEPVGKDEGDTQVLASEYQVTEDGDRGIAPGDDRYKTKYALWFPRLAELPEVDNPPESLRTTYHPETPKMLRLRSEYIKKHPQVWQTSTTPAGATRPDVESLVARSLVR</sequence>
<name>R7SQ47_DICSQ</name>
<accession>R7SQ47</accession>
<evidence type="ECO:0000313" key="3">
    <source>
        <dbReference type="EMBL" id="EJF58181.1"/>
    </source>
</evidence>
<feature type="region of interest" description="Disordered" evidence="1">
    <location>
        <begin position="310"/>
        <end position="359"/>
    </location>
</feature>
<evidence type="ECO:0000256" key="1">
    <source>
        <dbReference type="SAM" id="MobiDB-lite"/>
    </source>
</evidence>
<dbReference type="InterPro" id="IPR003615">
    <property type="entry name" value="HNH_nuc"/>
</dbReference>
<reference evidence="3 4" key="1">
    <citation type="journal article" date="2012" name="Science">
        <title>The Paleozoic origin of enzymatic lignin decomposition reconstructed from 31 fungal genomes.</title>
        <authorList>
            <person name="Floudas D."/>
            <person name="Binder M."/>
            <person name="Riley R."/>
            <person name="Barry K."/>
            <person name="Blanchette R.A."/>
            <person name="Henrissat B."/>
            <person name="Martinez A.T."/>
            <person name="Otillar R."/>
            <person name="Spatafora J.W."/>
            <person name="Yadav J.S."/>
            <person name="Aerts A."/>
            <person name="Benoit I."/>
            <person name="Boyd A."/>
            <person name="Carlson A."/>
            <person name="Copeland A."/>
            <person name="Coutinho P.M."/>
            <person name="de Vries R.P."/>
            <person name="Ferreira P."/>
            <person name="Findley K."/>
            <person name="Foster B."/>
            <person name="Gaskell J."/>
            <person name="Glotzer D."/>
            <person name="Gorecki P."/>
            <person name="Heitman J."/>
            <person name="Hesse C."/>
            <person name="Hori C."/>
            <person name="Igarashi K."/>
            <person name="Jurgens J.A."/>
            <person name="Kallen N."/>
            <person name="Kersten P."/>
            <person name="Kohler A."/>
            <person name="Kuees U."/>
            <person name="Kumar T.K.A."/>
            <person name="Kuo A."/>
            <person name="LaButti K."/>
            <person name="Larrondo L.F."/>
            <person name="Lindquist E."/>
            <person name="Ling A."/>
            <person name="Lombard V."/>
            <person name="Lucas S."/>
            <person name="Lundell T."/>
            <person name="Martin R."/>
            <person name="McLaughlin D.J."/>
            <person name="Morgenstern I."/>
            <person name="Morin E."/>
            <person name="Murat C."/>
            <person name="Nagy L.G."/>
            <person name="Nolan M."/>
            <person name="Ohm R.A."/>
            <person name="Patyshakuliyeva A."/>
            <person name="Rokas A."/>
            <person name="Ruiz-Duenas F.J."/>
            <person name="Sabat G."/>
            <person name="Salamov A."/>
            <person name="Samejima M."/>
            <person name="Schmutz J."/>
            <person name="Slot J.C."/>
            <person name="St John F."/>
            <person name="Stenlid J."/>
            <person name="Sun H."/>
            <person name="Sun S."/>
            <person name="Syed K."/>
            <person name="Tsang A."/>
            <person name="Wiebenga A."/>
            <person name="Young D."/>
            <person name="Pisabarro A."/>
            <person name="Eastwood D.C."/>
            <person name="Martin F."/>
            <person name="Cullen D."/>
            <person name="Grigoriev I.V."/>
            <person name="Hibbett D.S."/>
        </authorList>
    </citation>
    <scope>NUCLEOTIDE SEQUENCE [LARGE SCALE GENOMIC DNA]</scope>
    <source>
        <strain evidence="3 4">LYAD-421 SS1</strain>
    </source>
</reference>
<dbReference type="KEGG" id="dsq:DICSQDRAFT_163080"/>
<evidence type="ECO:0000313" key="4">
    <source>
        <dbReference type="Proteomes" id="UP000053319"/>
    </source>
</evidence>
<dbReference type="EMBL" id="JH719439">
    <property type="protein sequence ID" value="EJF58181.1"/>
    <property type="molecule type" value="Genomic_DNA"/>
</dbReference>
<feature type="compositionally biased region" description="Basic and acidic residues" evidence="1">
    <location>
        <begin position="310"/>
        <end position="320"/>
    </location>
</feature>
<evidence type="ECO:0000259" key="2">
    <source>
        <dbReference type="Pfam" id="PF13391"/>
    </source>
</evidence>
<dbReference type="HOGENOM" id="CLU_613976_0_0_1"/>
<dbReference type="Pfam" id="PF13391">
    <property type="entry name" value="HNH_2"/>
    <property type="match status" value="1"/>
</dbReference>
<dbReference type="OMA" id="NPRNAML"/>
<dbReference type="OrthoDB" id="2793280at2759"/>
<feature type="compositionally biased region" description="Polar residues" evidence="1">
    <location>
        <begin position="321"/>
        <end position="346"/>
    </location>
</feature>
<gene>
    <name evidence="3" type="ORF">DICSQDRAFT_163080</name>
</gene>
<proteinExistence type="predicted"/>
<feature type="domain" description="HNH nuclease" evidence="2">
    <location>
        <begin position="175"/>
        <end position="239"/>
    </location>
</feature>
<protein>
    <recommendedName>
        <fullName evidence="2">HNH nuclease domain-containing protein</fullName>
    </recommendedName>
</protein>
<dbReference type="GeneID" id="18838203"/>
<dbReference type="Proteomes" id="UP000053319">
    <property type="component" value="Unassembled WGS sequence"/>
</dbReference>
<dbReference type="AlphaFoldDB" id="R7SQ47"/>
<dbReference type="RefSeq" id="XP_007369143.1">
    <property type="nucleotide sequence ID" value="XM_007369081.1"/>
</dbReference>